<feature type="active site" description="Charge relay system" evidence="5">
    <location>
        <position position="362"/>
    </location>
</feature>
<dbReference type="PATRIC" id="fig|1121022.4.peg.4102"/>
<dbReference type="InterPro" id="IPR036852">
    <property type="entry name" value="Peptidase_S8/S53_dom_sf"/>
</dbReference>
<accession>V4P6Q3</accession>
<gene>
    <name evidence="7" type="ORF">ABENE_20020</name>
</gene>
<dbReference type="Gene3D" id="3.40.50.200">
    <property type="entry name" value="Peptidase S8/S53 domain"/>
    <property type="match status" value="1"/>
</dbReference>
<feature type="domain" description="Peptidase S8/S53" evidence="6">
    <location>
        <begin position="155"/>
        <end position="395"/>
    </location>
</feature>
<evidence type="ECO:0000313" key="8">
    <source>
        <dbReference type="Proteomes" id="UP000017837"/>
    </source>
</evidence>
<protein>
    <recommendedName>
        <fullName evidence="6">Peptidase S8/S53 domain-containing protein</fullName>
    </recommendedName>
</protein>
<reference evidence="7 8" key="1">
    <citation type="journal article" date="2014" name="Nature">
        <title>Sequential evolution of bacterial morphology by co-option of a developmental regulator.</title>
        <authorList>
            <person name="Jiang C."/>
            <person name="Brown P.J."/>
            <person name="Ducret A."/>
            <person name="Brun Y.V."/>
        </authorList>
    </citation>
    <scope>NUCLEOTIDE SEQUENCE [LARGE SCALE GENOMIC DNA]</scope>
    <source>
        <strain evidence="7 8">DSM 16100</strain>
    </source>
</reference>
<dbReference type="STRING" id="1121022.GCA_000376105_04016"/>
<keyword evidence="2 5" id="KW-0645">Protease</keyword>
<dbReference type="InterPro" id="IPR023828">
    <property type="entry name" value="Peptidase_S8_Ser-AS"/>
</dbReference>
<dbReference type="Proteomes" id="UP000017837">
    <property type="component" value="Unassembled WGS sequence"/>
</dbReference>
<evidence type="ECO:0000256" key="5">
    <source>
        <dbReference type="PROSITE-ProRule" id="PRU01240"/>
    </source>
</evidence>
<name>V4P6Q3_9CAUL</name>
<dbReference type="SUPFAM" id="SSF52743">
    <property type="entry name" value="Subtilisin-like"/>
    <property type="match status" value="1"/>
</dbReference>
<evidence type="ECO:0000256" key="3">
    <source>
        <dbReference type="ARBA" id="ARBA00022801"/>
    </source>
</evidence>
<evidence type="ECO:0000259" key="6">
    <source>
        <dbReference type="Pfam" id="PF00082"/>
    </source>
</evidence>
<dbReference type="EMBL" id="AWGB01000068">
    <property type="protein sequence ID" value="ESQ83761.1"/>
    <property type="molecule type" value="Genomic_DNA"/>
</dbReference>
<dbReference type="RefSeq" id="WP_023447437.1">
    <property type="nucleotide sequence ID" value="NZ_AQWM01000040.1"/>
</dbReference>
<dbReference type="PANTHER" id="PTHR43399:SF4">
    <property type="entry name" value="CELL WALL-ASSOCIATED PROTEASE"/>
    <property type="match status" value="1"/>
</dbReference>
<sequence length="443" mass="46192">MTDSNLEQTISDTGYAKVLIKLQPGAVGGGAGLATSAEGFERFLHETLLEPDQEQTTHLRHAFSAKMTGGADLALAVARPPTVKIYPRLGLAIGYADHNALTALEANPQVAAVQKAPELSLIRPVTALNGRKRLSKTWGITKLKADKLWQAGYEGQGVIIGHLDTGVDGSHPALTDAIAAFAEFDFQGNLVPGATATDSDEHGTHTAGTLVGHETAVSGPIGVAPKAKLASAMVIEGGDVISRILAGLEWLVDQNTRILSMSLGLRGYTPAFQTVIDALRANNILPVIAVGNEYANTSRSPGNYPNVLSIGAMAPDDTVADFSGSQTFNRPIDPIVPDLVGPGVGIYSSVPGGKFKIMDGTSMATPHIAGLAALLLSAVPEASANDLEAAIQDACTLPATMTQARANRGYPDGLVALAALRSRMGLPQTPTVPRKVARPRRKA</sequence>
<dbReference type="InterPro" id="IPR000209">
    <property type="entry name" value="Peptidase_S8/S53_dom"/>
</dbReference>
<comment type="caution">
    <text evidence="7">The sequence shown here is derived from an EMBL/GenBank/DDBJ whole genome shotgun (WGS) entry which is preliminary data.</text>
</comment>
<dbReference type="PANTHER" id="PTHR43399">
    <property type="entry name" value="SUBTILISIN-RELATED"/>
    <property type="match status" value="1"/>
</dbReference>
<evidence type="ECO:0000313" key="7">
    <source>
        <dbReference type="EMBL" id="ESQ83761.1"/>
    </source>
</evidence>
<dbReference type="GO" id="GO:0006508">
    <property type="term" value="P:proteolysis"/>
    <property type="evidence" value="ECO:0007669"/>
    <property type="project" value="UniProtKB-KW"/>
</dbReference>
<dbReference type="GO" id="GO:0004252">
    <property type="term" value="F:serine-type endopeptidase activity"/>
    <property type="evidence" value="ECO:0007669"/>
    <property type="project" value="UniProtKB-UniRule"/>
</dbReference>
<dbReference type="AlphaFoldDB" id="V4P6Q3"/>
<keyword evidence="8" id="KW-1185">Reference proteome</keyword>
<keyword evidence="4 5" id="KW-0720">Serine protease</keyword>
<organism evidence="7 8">
    <name type="scientific">Asticcacaulis benevestitus DSM 16100 = ATCC BAA-896</name>
    <dbReference type="NCBI Taxonomy" id="1121022"/>
    <lineage>
        <taxon>Bacteria</taxon>
        <taxon>Pseudomonadati</taxon>
        <taxon>Pseudomonadota</taxon>
        <taxon>Alphaproteobacteria</taxon>
        <taxon>Caulobacterales</taxon>
        <taxon>Caulobacteraceae</taxon>
        <taxon>Asticcacaulis</taxon>
    </lineage>
</organism>
<dbReference type="PRINTS" id="PR00723">
    <property type="entry name" value="SUBTILISIN"/>
</dbReference>
<evidence type="ECO:0000256" key="2">
    <source>
        <dbReference type="ARBA" id="ARBA00022670"/>
    </source>
</evidence>
<dbReference type="OrthoDB" id="9816306at2"/>
<evidence type="ECO:0000256" key="4">
    <source>
        <dbReference type="ARBA" id="ARBA00022825"/>
    </source>
</evidence>
<dbReference type="Pfam" id="PF00082">
    <property type="entry name" value="Peptidase_S8"/>
    <property type="match status" value="1"/>
</dbReference>
<dbReference type="InterPro" id="IPR015500">
    <property type="entry name" value="Peptidase_S8_subtilisin-rel"/>
</dbReference>
<dbReference type="eggNOG" id="COG1404">
    <property type="taxonomic scope" value="Bacteria"/>
</dbReference>
<keyword evidence="3 5" id="KW-0378">Hydrolase</keyword>
<feature type="active site" description="Charge relay system" evidence="5">
    <location>
        <position position="164"/>
    </location>
</feature>
<dbReference type="PROSITE" id="PS51892">
    <property type="entry name" value="SUBTILASE"/>
    <property type="match status" value="1"/>
</dbReference>
<dbReference type="PROSITE" id="PS00138">
    <property type="entry name" value="SUBTILASE_SER"/>
    <property type="match status" value="1"/>
</dbReference>
<dbReference type="InterPro" id="IPR051048">
    <property type="entry name" value="Peptidase_S8/S53_subtilisin"/>
</dbReference>
<evidence type="ECO:0000256" key="1">
    <source>
        <dbReference type="ARBA" id="ARBA00011073"/>
    </source>
</evidence>
<proteinExistence type="inferred from homology"/>
<comment type="similarity">
    <text evidence="1 5">Belongs to the peptidase S8 family.</text>
</comment>
<feature type="active site" description="Charge relay system" evidence="5">
    <location>
        <position position="202"/>
    </location>
</feature>